<evidence type="ECO:0000256" key="5">
    <source>
        <dbReference type="ARBA" id="ARBA00023136"/>
    </source>
</evidence>
<dbReference type="Gene3D" id="1.20.1070.10">
    <property type="entry name" value="Rhodopsin 7-helix transmembrane proteins"/>
    <property type="match status" value="1"/>
</dbReference>
<dbReference type="PRINTS" id="PR00243">
    <property type="entry name" value="MUSCARINICR"/>
</dbReference>
<keyword evidence="5 10" id="KW-0472">Membrane</keyword>
<evidence type="ECO:0000256" key="6">
    <source>
        <dbReference type="ARBA" id="ARBA00023170"/>
    </source>
</evidence>
<dbReference type="InterPro" id="IPR000276">
    <property type="entry name" value="GPCR_Rhodpsn"/>
</dbReference>
<dbReference type="PANTHER" id="PTHR24247:SF265">
    <property type="entry name" value="MUSCARINIC ACETYLCHOLINE RECEPTOR DM1"/>
    <property type="match status" value="1"/>
</dbReference>
<evidence type="ECO:0000256" key="9">
    <source>
        <dbReference type="RuleBase" id="RU000688"/>
    </source>
</evidence>
<keyword evidence="7 9" id="KW-0807">Transducer</keyword>
<dbReference type="InterPro" id="IPR017452">
    <property type="entry name" value="GPCR_Rhodpsn_7TM"/>
</dbReference>
<feature type="transmembrane region" description="Helical" evidence="10">
    <location>
        <begin position="134"/>
        <end position="155"/>
    </location>
</feature>
<evidence type="ECO:0000256" key="8">
    <source>
        <dbReference type="ARBA" id="ARBA00034104"/>
    </source>
</evidence>
<dbReference type="Proteomes" id="UP000011014">
    <property type="component" value="Unassembled WGS sequence"/>
</dbReference>
<evidence type="ECO:0000313" key="12">
    <source>
        <dbReference type="EMBL" id="CBY33106.1"/>
    </source>
</evidence>
<dbReference type="GO" id="GO:0007187">
    <property type="term" value="P:G protein-coupled receptor signaling pathway, coupled to cyclic nucleotide second messenger"/>
    <property type="evidence" value="ECO:0007669"/>
    <property type="project" value="TreeGrafter"/>
</dbReference>
<dbReference type="PANTHER" id="PTHR24247">
    <property type="entry name" value="5-HYDROXYTRYPTAMINE RECEPTOR"/>
    <property type="match status" value="1"/>
</dbReference>
<evidence type="ECO:0000256" key="1">
    <source>
        <dbReference type="ARBA" id="ARBA00022475"/>
    </source>
</evidence>
<keyword evidence="1" id="KW-1003">Cell membrane</keyword>
<dbReference type="EMBL" id="FN654396">
    <property type="protein sequence ID" value="CBY33106.1"/>
    <property type="molecule type" value="Genomic_DNA"/>
</dbReference>
<reference evidence="12" key="1">
    <citation type="journal article" date="2010" name="Science">
        <title>Plasticity of animal genome architecture unmasked by rapid evolution of a pelagic tunicate.</title>
        <authorList>
            <person name="Denoeud F."/>
            <person name="Henriet S."/>
            <person name="Mungpakdee S."/>
            <person name="Aury J.M."/>
            <person name="Da Silva C."/>
            <person name="Brinkmann H."/>
            <person name="Mikhaleva J."/>
            <person name="Olsen L.C."/>
            <person name="Jubin C."/>
            <person name="Canestro C."/>
            <person name="Bouquet J.M."/>
            <person name="Danks G."/>
            <person name="Poulain J."/>
            <person name="Campsteijn C."/>
            <person name="Adamski M."/>
            <person name="Cross I."/>
            <person name="Yadetie F."/>
            <person name="Muffato M."/>
            <person name="Louis A."/>
            <person name="Butcher S."/>
            <person name="Tsagkogeorga G."/>
            <person name="Konrad A."/>
            <person name="Singh S."/>
            <person name="Jensen M.F."/>
            <person name="Cong E.H."/>
            <person name="Eikeseth-Otteraa H."/>
            <person name="Noel B."/>
            <person name="Anthouard V."/>
            <person name="Porcel B.M."/>
            <person name="Kachouri-Lafond R."/>
            <person name="Nishino A."/>
            <person name="Ugolini M."/>
            <person name="Chourrout P."/>
            <person name="Nishida H."/>
            <person name="Aasland R."/>
            <person name="Huzurbazar S."/>
            <person name="Westhof E."/>
            <person name="Delsuc F."/>
            <person name="Lehrach H."/>
            <person name="Reinhardt R."/>
            <person name="Weissenbach J."/>
            <person name="Roy S.W."/>
            <person name="Artiguenave F."/>
            <person name="Postlethwait J.H."/>
            <person name="Manak J.R."/>
            <person name="Thompson E.M."/>
            <person name="Jaillon O."/>
            <person name="Du Pasquier L."/>
            <person name="Boudinot P."/>
            <person name="Liberles D.A."/>
            <person name="Volff J.N."/>
            <person name="Philippe H."/>
            <person name="Lenhard B."/>
            <person name="Roest Crollius H."/>
            <person name="Wincker P."/>
            <person name="Chourrout D."/>
        </authorList>
    </citation>
    <scope>NUCLEOTIDE SEQUENCE [LARGE SCALE GENOMIC DNA]</scope>
</reference>
<evidence type="ECO:0000256" key="4">
    <source>
        <dbReference type="ARBA" id="ARBA00023040"/>
    </source>
</evidence>
<feature type="transmembrane region" description="Helical" evidence="10">
    <location>
        <begin position="51"/>
        <end position="74"/>
    </location>
</feature>
<feature type="transmembrane region" description="Helical" evidence="10">
    <location>
        <begin position="94"/>
        <end position="113"/>
    </location>
</feature>
<dbReference type="AlphaFoldDB" id="E4YC39"/>
<name>E4YC39_OIKDI</name>
<keyword evidence="4 9" id="KW-0297">G-protein coupled receptor</keyword>
<dbReference type="GO" id="GO:0016907">
    <property type="term" value="F:G protein-coupled acetylcholine receptor activity"/>
    <property type="evidence" value="ECO:0007669"/>
    <property type="project" value="InterPro"/>
</dbReference>
<evidence type="ECO:0000256" key="10">
    <source>
        <dbReference type="SAM" id="Phobius"/>
    </source>
</evidence>
<evidence type="ECO:0000259" key="11">
    <source>
        <dbReference type="PROSITE" id="PS50262"/>
    </source>
</evidence>
<dbReference type="InterPro" id="IPR000995">
    <property type="entry name" value="Musac_Ach_rcpt"/>
</dbReference>
<comment type="subcellular location">
    <subcellularLocation>
        <location evidence="8">Postsynaptic cell membrane</location>
        <topology evidence="8">Multi-pass membrane protein</topology>
    </subcellularLocation>
</comment>
<keyword evidence="3 10" id="KW-1133">Transmembrane helix</keyword>
<sequence length="207" mass="23709">MSRSQNSSLQRYYGAVWFISNLSSLLTVGANTLVIIAFITNKQLRTINNYLIINLAVADFIVGLVSMNFYTAYIVMQGWSFGPYVCDAWLTLDYVASNTSVMNLLIICIDRYLSVTFPVKYRNKRKVLHAKLAMLFAWVVSFVLWAPWIIGWQYIVKTVPPNDCYIQFIQDGQLMSVITTLAAFYLPACVMVILYYKVYVGLQKRAK</sequence>
<evidence type="ECO:0000256" key="7">
    <source>
        <dbReference type="ARBA" id="ARBA00023224"/>
    </source>
</evidence>
<protein>
    <recommendedName>
        <fullName evidence="11">G-protein coupled receptors family 1 profile domain-containing protein</fullName>
    </recommendedName>
</protein>
<dbReference type="GO" id="GO:0030425">
    <property type="term" value="C:dendrite"/>
    <property type="evidence" value="ECO:0007669"/>
    <property type="project" value="TreeGrafter"/>
</dbReference>
<dbReference type="PRINTS" id="PR00237">
    <property type="entry name" value="GPCRRHODOPSN"/>
</dbReference>
<dbReference type="GO" id="GO:0007197">
    <property type="term" value="P:adenylate cyclase-inhibiting G protein-coupled acetylcholine receptor signaling pathway"/>
    <property type="evidence" value="ECO:0007669"/>
    <property type="project" value="TreeGrafter"/>
</dbReference>
<dbReference type="PROSITE" id="PS00237">
    <property type="entry name" value="G_PROTEIN_RECEP_F1_1"/>
    <property type="match status" value="1"/>
</dbReference>
<dbReference type="SUPFAM" id="SSF81321">
    <property type="entry name" value="Family A G protein-coupled receptor-like"/>
    <property type="match status" value="1"/>
</dbReference>
<accession>E4YC39</accession>
<keyword evidence="6 9" id="KW-0675">Receptor</keyword>
<gene>
    <name evidence="12" type="ORF">GSOID_T00021000001</name>
</gene>
<feature type="domain" description="G-protein coupled receptors family 1 profile" evidence="11">
    <location>
        <begin position="30"/>
        <end position="207"/>
    </location>
</feature>
<feature type="transmembrane region" description="Helical" evidence="10">
    <location>
        <begin position="175"/>
        <end position="196"/>
    </location>
</feature>
<evidence type="ECO:0000256" key="2">
    <source>
        <dbReference type="ARBA" id="ARBA00022692"/>
    </source>
</evidence>
<dbReference type="GO" id="GO:0045211">
    <property type="term" value="C:postsynaptic membrane"/>
    <property type="evidence" value="ECO:0007669"/>
    <property type="project" value="UniProtKB-SubCell"/>
</dbReference>
<evidence type="ECO:0000256" key="3">
    <source>
        <dbReference type="ARBA" id="ARBA00022989"/>
    </source>
</evidence>
<keyword evidence="2 9" id="KW-0812">Transmembrane</keyword>
<proteinExistence type="inferred from homology"/>
<organism evidence="12">
    <name type="scientific">Oikopleura dioica</name>
    <name type="common">Tunicate</name>
    <dbReference type="NCBI Taxonomy" id="34765"/>
    <lineage>
        <taxon>Eukaryota</taxon>
        <taxon>Metazoa</taxon>
        <taxon>Chordata</taxon>
        <taxon>Tunicata</taxon>
        <taxon>Appendicularia</taxon>
        <taxon>Copelata</taxon>
        <taxon>Oikopleuridae</taxon>
        <taxon>Oikopleura</taxon>
    </lineage>
</organism>
<dbReference type="PROSITE" id="PS50262">
    <property type="entry name" value="G_PROTEIN_RECEP_F1_2"/>
    <property type="match status" value="1"/>
</dbReference>
<comment type="similarity">
    <text evidence="9">Belongs to the G-protein coupled receptor 1 family.</text>
</comment>
<dbReference type="Pfam" id="PF00001">
    <property type="entry name" value="7tm_1"/>
    <property type="match status" value="1"/>
</dbReference>
<feature type="transmembrane region" description="Helical" evidence="10">
    <location>
        <begin position="12"/>
        <end position="39"/>
    </location>
</feature>
<dbReference type="GO" id="GO:0004993">
    <property type="term" value="F:G protein-coupled serotonin receptor activity"/>
    <property type="evidence" value="ECO:0007669"/>
    <property type="project" value="TreeGrafter"/>
</dbReference>